<dbReference type="PROSITE" id="PS50005">
    <property type="entry name" value="TPR"/>
    <property type="match status" value="2"/>
</dbReference>
<evidence type="ECO:0000256" key="1">
    <source>
        <dbReference type="ARBA" id="ARBA00022737"/>
    </source>
</evidence>
<dbReference type="AlphaFoldDB" id="A0A7J7II47"/>
<organism evidence="4 5">
    <name type="scientific">Cyanidiococcus yangmingshanensis</name>
    <dbReference type="NCBI Taxonomy" id="2690220"/>
    <lineage>
        <taxon>Eukaryota</taxon>
        <taxon>Rhodophyta</taxon>
        <taxon>Bangiophyceae</taxon>
        <taxon>Cyanidiales</taxon>
        <taxon>Cyanidiaceae</taxon>
        <taxon>Cyanidiococcus</taxon>
    </lineage>
</organism>
<evidence type="ECO:0000313" key="5">
    <source>
        <dbReference type="Proteomes" id="UP000530660"/>
    </source>
</evidence>
<dbReference type="SUPFAM" id="SSF48452">
    <property type="entry name" value="TPR-like"/>
    <property type="match status" value="1"/>
</dbReference>
<feature type="repeat" description="TPR" evidence="3">
    <location>
        <begin position="141"/>
        <end position="174"/>
    </location>
</feature>
<reference evidence="4 5" key="1">
    <citation type="journal article" date="2020" name="J. Phycol.">
        <title>Comparative genome analysis reveals Cyanidiococcus gen. nov., a new extremophilic red algal genus sister to Cyanidioschyzon (Cyanidioschyzonaceae, Rhodophyta).</title>
        <authorList>
            <person name="Liu S.-L."/>
            <person name="Chiang Y.-R."/>
            <person name="Yoon H.S."/>
            <person name="Fu H.-Y."/>
        </authorList>
    </citation>
    <scope>NUCLEOTIDE SEQUENCE [LARGE SCALE GENOMIC DNA]</scope>
    <source>
        <strain evidence="4 5">THAL066</strain>
    </source>
</reference>
<sequence>MRSEYSDEHGHSRLADSSARHYSLALEHSPDRASNWMNLALLLVDIGEYADAVDLLLQAWDRDKENPLALNNVGIALGLANRTEEGCHALWRALQKARALPCPTLHSAIWNNLGSLYRQRKQFEEALRCYKQALAIGGEQPCIYNNLGILLLMMDAYQEAKEMFTRALELDDQYDCARSNRCRVDELVQWKRQLSETAIS</sequence>
<dbReference type="Pfam" id="PF13424">
    <property type="entry name" value="TPR_12"/>
    <property type="match status" value="1"/>
</dbReference>
<dbReference type="OrthoDB" id="9991317at2759"/>
<evidence type="ECO:0000256" key="3">
    <source>
        <dbReference type="PROSITE-ProRule" id="PRU00339"/>
    </source>
</evidence>
<name>A0A7J7II47_9RHOD</name>
<dbReference type="PROSITE" id="PS50293">
    <property type="entry name" value="TPR_REGION"/>
    <property type="match status" value="1"/>
</dbReference>
<accession>A0A7J7II47</accession>
<protein>
    <recommendedName>
        <fullName evidence="6">Tetratricopeptide repeat protein</fullName>
    </recommendedName>
</protein>
<dbReference type="PANTHER" id="PTHR44943">
    <property type="entry name" value="CELLULOSE SYNTHASE OPERON PROTEIN C"/>
    <property type="match status" value="1"/>
</dbReference>
<dbReference type="InterPro" id="IPR011990">
    <property type="entry name" value="TPR-like_helical_dom_sf"/>
</dbReference>
<dbReference type="InterPro" id="IPR051685">
    <property type="entry name" value="Ycf3/AcsC/BcsC/TPR_MFPF"/>
</dbReference>
<keyword evidence="2 3" id="KW-0802">TPR repeat</keyword>
<dbReference type="EMBL" id="VWRR01000009">
    <property type="protein sequence ID" value="KAF6002688.1"/>
    <property type="molecule type" value="Genomic_DNA"/>
</dbReference>
<dbReference type="Gene3D" id="1.25.40.10">
    <property type="entry name" value="Tetratricopeptide repeat domain"/>
    <property type="match status" value="2"/>
</dbReference>
<dbReference type="InterPro" id="IPR019734">
    <property type="entry name" value="TPR_rpt"/>
</dbReference>
<evidence type="ECO:0000313" key="4">
    <source>
        <dbReference type="EMBL" id="KAF6002688.1"/>
    </source>
</evidence>
<evidence type="ECO:0000256" key="2">
    <source>
        <dbReference type="ARBA" id="ARBA00022803"/>
    </source>
</evidence>
<evidence type="ECO:0008006" key="6">
    <source>
        <dbReference type="Google" id="ProtNLM"/>
    </source>
</evidence>
<dbReference type="Proteomes" id="UP000530660">
    <property type="component" value="Unassembled WGS sequence"/>
</dbReference>
<dbReference type="PANTHER" id="PTHR44943:SF4">
    <property type="entry name" value="TPR REPEAT-CONTAINING PROTEIN MJ0798"/>
    <property type="match status" value="1"/>
</dbReference>
<comment type="caution">
    <text evidence="4">The sequence shown here is derived from an EMBL/GenBank/DDBJ whole genome shotgun (WGS) entry which is preliminary data.</text>
</comment>
<dbReference type="Pfam" id="PF13432">
    <property type="entry name" value="TPR_16"/>
    <property type="match status" value="1"/>
</dbReference>
<proteinExistence type="predicted"/>
<dbReference type="SMART" id="SM00028">
    <property type="entry name" value="TPR"/>
    <property type="match status" value="4"/>
</dbReference>
<feature type="repeat" description="TPR" evidence="3">
    <location>
        <begin position="107"/>
        <end position="140"/>
    </location>
</feature>
<keyword evidence="5" id="KW-1185">Reference proteome</keyword>
<keyword evidence="1" id="KW-0677">Repeat</keyword>
<gene>
    <name evidence="4" type="ORF">F1559_001723</name>
</gene>